<evidence type="ECO:0000256" key="1">
    <source>
        <dbReference type="ARBA" id="ARBA00022737"/>
    </source>
</evidence>
<reference evidence="2" key="1">
    <citation type="submission" date="2022-10" db="EMBL/GenBank/DDBJ databases">
        <authorList>
            <person name="Chen Y."/>
            <person name="Dougan E. K."/>
            <person name="Chan C."/>
            <person name="Rhodes N."/>
            <person name="Thang M."/>
        </authorList>
    </citation>
    <scope>NUCLEOTIDE SEQUENCE</scope>
</reference>
<sequence length="131" mass="14407">MTQFDHKDGKKGAPLAGYTGYWQNGKFHGKGTYTTSDGLKYEGDFAENLRHGWGVETADEKLAPKLGYSKYEGEWQNGQFHGKGELTYGDPVGGMGRVVFKGTFVEGKRTGIGRVFNVKDKHLVISARVSA</sequence>
<organism evidence="2">
    <name type="scientific">Cladocopium goreaui</name>
    <dbReference type="NCBI Taxonomy" id="2562237"/>
    <lineage>
        <taxon>Eukaryota</taxon>
        <taxon>Sar</taxon>
        <taxon>Alveolata</taxon>
        <taxon>Dinophyceae</taxon>
        <taxon>Suessiales</taxon>
        <taxon>Symbiodiniaceae</taxon>
        <taxon>Cladocopium</taxon>
    </lineage>
</organism>
<dbReference type="AlphaFoldDB" id="A0A9P1DRP9"/>
<dbReference type="InterPro" id="IPR003409">
    <property type="entry name" value="MORN"/>
</dbReference>
<dbReference type="SUPFAM" id="SSF82185">
    <property type="entry name" value="Histone H3 K4-specific methyltransferase SET7/9 N-terminal domain"/>
    <property type="match status" value="1"/>
</dbReference>
<keyword evidence="1" id="KW-0677">Repeat</keyword>
<dbReference type="Proteomes" id="UP001152797">
    <property type="component" value="Unassembled WGS sequence"/>
</dbReference>
<evidence type="ECO:0000313" key="3">
    <source>
        <dbReference type="EMBL" id="CAL1168293.1"/>
    </source>
</evidence>
<keyword evidence="4" id="KW-1185">Reference proteome</keyword>
<proteinExistence type="predicted"/>
<dbReference type="Pfam" id="PF02493">
    <property type="entry name" value="MORN"/>
    <property type="match status" value="4"/>
</dbReference>
<dbReference type="EMBL" id="CAMXCT030006507">
    <property type="protein sequence ID" value="CAL4802230.1"/>
    <property type="molecule type" value="Genomic_DNA"/>
</dbReference>
<gene>
    <name evidence="2" type="ORF">C1SCF055_LOCUS39779</name>
</gene>
<evidence type="ECO:0000313" key="4">
    <source>
        <dbReference type="Proteomes" id="UP001152797"/>
    </source>
</evidence>
<comment type="caution">
    <text evidence="2">The sequence shown here is derived from an EMBL/GenBank/DDBJ whole genome shotgun (WGS) entry which is preliminary data.</text>
</comment>
<reference evidence="3" key="2">
    <citation type="submission" date="2024-04" db="EMBL/GenBank/DDBJ databases">
        <authorList>
            <person name="Chen Y."/>
            <person name="Shah S."/>
            <person name="Dougan E. K."/>
            <person name="Thang M."/>
            <person name="Chan C."/>
        </authorList>
    </citation>
    <scope>NUCLEOTIDE SEQUENCE [LARGE SCALE GENOMIC DNA]</scope>
</reference>
<dbReference type="OrthoDB" id="406044at2759"/>
<dbReference type="EMBL" id="CAMXCT010006507">
    <property type="protein sequence ID" value="CAI4014918.1"/>
    <property type="molecule type" value="Genomic_DNA"/>
</dbReference>
<dbReference type="PANTHER" id="PTHR43215">
    <property type="entry name" value="RADIAL SPOKE HEAD 1 HOMOLOG"/>
    <property type="match status" value="1"/>
</dbReference>
<dbReference type="Gene3D" id="2.20.110.10">
    <property type="entry name" value="Histone H3 K4-specific methyltransferase SET7/9 N-terminal domain"/>
    <property type="match status" value="2"/>
</dbReference>
<dbReference type="EMBL" id="CAMXCT020006507">
    <property type="protein sequence ID" value="CAL1168293.1"/>
    <property type="molecule type" value="Genomic_DNA"/>
</dbReference>
<dbReference type="PANTHER" id="PTHR43215:SF14">
    <property type="entry name" value="RADIAL SPOKE HEAD 1 HOMOLOG"/>
    <property type="match status" value="1"/>
</dbReference>
<evidence type="ECO:0008006" key="5">
    <source>
        <dbReference type="Google" id="ProtNLM"/>
    </source>
</evidence>
<name>A0A9P1DRP9_9DINO</name>
<protein>
    <recommendedName>
        <fullName evidence="5">MORN repeat-containing protein</fullName>
    </recommendedName>
</protein>
<evidence type="ECO:0000313" key="2">
    <source>
        <dbReference type="EMBL" id="CAI4014918.1"/>
    </source>
</evidence>
<accession>A0A9P1DRP9</accession>
<dbReference type="SMART" id="SM00698">
    <property type="entry name" value="MORN"/>
    <property type="match status" value="3"/>
</dbReference>